<dbReference type="InterPro" id="IPR001647">
    <property type="entry name" value="HTH_TetR"/>
</dbReference>
<evidence type="ECO:0000259" key="5">
    <source>
        <dbReference type="PROSITE" id="PS50977"/>
    </source>
</evidence>
<dbReference type="Pfam" id="PF00440">
    <property type="entry name" value="TetR_N"/>
    <property type="match status" value="1"/>
</dbReference>
<name>A0AAE3TEQ4_9BACT</name>
<dbReference type="Proteomes" id="UP001144110">
    <property type="component" value="Unassembled WGS sequence"/>
</dbReference>
<organism evidence="6 7">
    <name type="scientific">Candidatus Thermodesulfobacterium syntrophicum</name>
    <dbReference type="NCBI Taxonomy" id="3060442"/>
    <lineage>
        <taxon>Bacteria</taxon>
        <taxon>Pseudomonadati</taxon>
        <taxon>Thermodesulfobacteriota</taxon>
        <taxon>Thermodesulfobacteria</taxon>
        <taxon>Thermodesulfobacteriales</taxon>
        <taxon>Thermodesulfobacteriaceae</taxon>
        <taxon>Thermodesulfobacterium</taxon>
    </lineage>
</organism>
<reference evidence="6" key="1">
    <citation type="submission" date="2022-11" db="EMBL/GenBank/DDBJ databases">
        <title>Candidatus Alkanophaga archaea from heated hydrothermal vent sediment oxidize petroleum alkanes.</title>
        <authorList>
            <person name="Zehnle H."/>
            <person name="Laso-Perez R."/>
            <person name="Lipp J."/>
            <person name="Teske A."/>
            <person name="Wegener G."/>
        </authorList>
    </citation>
    <scope>NUCLEOTIDE SEQUENCE</scope>
    <source>
        <strain evidence="6">MCA70</strain>
    </source>
</reference>
<dbReference type="InterPro" id="IPR009057">
    <property type="entry name" value="Homeodomain-like_sf"/>
</dbReference>
<sequence length="189" mass="22374">MKQKIIKNTKENILDVARNLFAEYTYLCVSMNDIASKLNITKPALYYHFKDKKELYKEILERVFKELETEIFKAVNQVKDPKAKLYQLIISYLKYGQKEKFLVKSLFLCFTKIDTSLKNEVIKLWNKLNFSLQKIFEEIFSNKQQDIKAIASLFISIMNGLLLEQSLNDKLNFEEITKRVAIILEVERK</sequence>
<dbReference type="GO" id="GO:0003677">
    <property type="term" value="F:DNA binding"/>
    <property type="evidence" value="ECO:0007669"/>
    <property type="project" value="UniProtKB-UniRule"/>
</dbReference>
<dbReference type="PANTHER" id="PTHR47506">
    <property type="entry name" value="TRANSCRIPTIONAL REGULATORY PROTEIN"/>
    <property type="match status" value="1"/>
</dbReference>
<keyword evidence="2 4" id="KW-0238">DNA-binding</keyword>
<accession>A0AAE3TEQ4</accession>
<dbReference type="AlphaFoldDB" id="A0AAE3TEQ4"/>
<feature type="DNA-binding region" description="H-T-H motif" evidence="4">
    <location>
        <begin position="30"/>
        <end position="49"/>
    </location>
</feature>
<dbReference type="PRINTS" id="PR00455">
    <property type="entry name" value="HTHTETR"/>
</dbReference>
<proteinExistence type="predicted"/>
<dbReference type="EMBL" id="JAPHEG010000002">
    <property type="protein sequence ID" value="MDF2953262.1"/>
    <property type="molecule type" value="Genomic_DNA"/>
</dbReference>
<dbReference type="SUPFAM" id="SSF46689">
    <property type="entry name" value="Homeodomain-like"/>
    <property type="match status" value="1"/>
</dbReference>
<evidence type="ECO:0000256" key="4">
    <source>
        <dbReference type="PROSITE-ProRule" id="PRU00335"/>
    </source>
</evidence>
<evidence type="ECO:0000313" key="6">
    <source>
        <dbReference type="EMBL" id="MDF2953262.1"/>
    </source>
</evidence>
<dbReference type="Gene3D" id="1.10.10.60">
    <property type="entry name" value="Homeodomain-like"/>
    <property type="match status" value="1"/>
</dbReference>
<keyword evidence="3" id="KW-0804">Transcription</keyword>
<evidence type="ECO:0000313" key="7">
    <source>
        <dbReference type="Proteomes" id="UP001144110"/>
    </source>
</evidence>
<protein>
    <submittedName>
        <fullName evidence="6">DNA-binding protein</fullName>
    </submittedName>
</protein>
<evidence type="ECO:0000256" key="1">
    <source>
        <dbReference type="ARBA" id="ARBA00023015"/>
    </source>
</evidence>
<evidence type="ECO:0000256" key="3">
    <source>
        <dbReference type="ARBA" id="ARBA00023163"/>
    </source>
</evidence>
<dbReference type="PROSITE" id="PS50977">
    <property type="entry name" value="HTH_TETR_2"/>
    <property type="match status" value="1"/>
</dbReference>
<dbReference type="PANTHER" id="PTHR47506:SF6">
    <property type="entry name" value="HTH-TYPE TRANSCRIPTIONAL REPRESSOR NEMR"/>
    <property type="match status" value="1"/>
</dbReference>
<feature type="domain" description="HTH tetR-type" evidence="5">
    <location>
        <begin position="7"/>
        <end position="67"/>
    </location>
</feature>
<gene>
    <name evidence="6" type="ORF">OD816_000507</name>
</gene>
<keyword evidence="1" id="KW-0805">Transcription regulation</keyword>
<dbReference type="Gene3D" id="1.10.357.10">
    <property type="entry name" value="Tetracycline Repressor, domain 2"/>
    <property type="match status" value="1"/>
</dbReference>
<evidence type="ECO:0000256" key="2">
    <source>
        <dbReference type="ARBA" id="ARBA00023125"/>
    </source>
</evidence>
<comment type="caution">
    <text evidence="6">The sequence shown here is derived from an EMBL/GenBank/DDBJ whole genome shotgun (WGS) entry which is preliminary data.</text>
</comment>